<dbReference type="GO" id="GO:0005524">
    <property type="term" value="F:ATP binding"/>
    <property type="evidence" value="ECO:0007669"/>
    <property type="project" value="UniProtKB-KW"/>
</dbReference>
<keyword evidence="6" id="KW-0067">ATP-binding</keyword>
<dbReference type="PROSITE" id="PS51714">
    <property type="entry name" value="G_BMS1"/>
    <property type="match status" value="1"/>
</dbReference>
<dbReference type="GO" id="GO:0034511">
    <property type="term" value="F:U3 snoRNA binding"/>
    <property type="evidence" value="ECO:0007669"/>
    <property type="project" value="TreeGrafter"/>
</dbReference>
<proteinExistence type="inferred from homology"/>
<dbReference type="Proteomes" id="UP000192223">
    <property type="component" value="Unplaced"/>
</dbReference>
<dbReference type="CDD" id="cd01882">
    <property type="entry name" value="BMS1"/>
    <property type="match status" value="1"/>
</dbReference>
<dbReference type="GO" id="GO:0000479">
    <property type="term" value="P:endonucleolytic cleavage of tricistronic rRNA transcript (SSU-rRNA, 5.8S rRNA, LSU-rRNA)"/>
    <property type="evidence" value="ECO:0007669"/>
    <property type="project" value="TreeGrafter"/>
</dbReference>
<evidence type="ECO:0000256" key="4">
    <source>
        <dbReference type="ARBA" id="ARBA00022741"/>
    </source>
</evidence>
<dbReference type="GeneID" id="108742782"/>
<dbReference type="Pfam" id="PF04950">
    <property type="entry name" value="RIBIOP_C"/>
    <property type="match status" value="1"/>
</dbReference>
<evidence type="ECO:0000256" key="7">
    <source>
        <dbReference type="ARBA" id="ARBA00023134"/>
    </source>
</evidence>
<dbReference type="GO" id="GO:0005654">
    <property type="term" value="C:nucleoplasm"/>
    <property type="evidence" value="ECO:0007669"/>
    <property type="project" value="UniProtKB-ARBA"/>
</dbReference>
<evidence type="ECO:0000313" key="13">
    <source>
        <dbReference type="Proteomes" id="UP000192223"/>
    </source>
</evidence>
<reference evidence="14" key="1">
    <citation type="submission" date="2025-08" db="UniProtKB">
        <authorList>
            <consortium name="RefSeq"/>
        </authorList>
    </citation>
    <scope>IDENTIFICATION</scope>
    <source>
        <tissue evidence="14">Entire body</tissue>
    </source>
</reference>
<evidence type="ECO:0000256" key="8">
    <source>
        <dbReference type="ARBA" id="ARBA00023242"/>
    </source>
</evidence>
<evidence type="ECO:0000256" key="3">
    <source>
        <dbReference type="ARBA" id="ARBA00022553"/>
    </source>
</evidence>
<keyword evidence="7" id="KW-0342">GTP-binding</keyword>
<comment type="similarity">
    <text evidence="10">Belongs to the TRAFAC class translation factor GTPase superfamily. Bms1-like GTPase family. BMS1 subfamily.</text>
</comment>
<dbReference type="InterPro" id="IPR039761">
    <property type="entry name" value="Bms1/Tsr1"/>
</dbReference>
<dbReference type="GO" id="GO:0005525">
    <property type="term" value="F:GTP binding"/>
    <property type="evidence" value="ECO:0007669"/>
    <property type="project" value="UniProtKB-KW"/>
</dbReference>
<dbReference type="PANTHER" id="PTHR12858">
    <property type="entry name" value="RIBOSOME BIOGENESIS PROTEIN"/>
    <property type="match status" value="1"/>
</dbReference>
<dbReference type="OrthoDB" id="10260897at2759"/>
<dbReference type="SMART" id="SM00785">
    <property type="entry name" value="AARP2CN"/>
    <property type="match status" value="1"/>
</dbReference>
<keyword evidence="8" id="KW-0539">Nucleus</keyword>
<dbReference type="PANTHER" id="PTHR12858:SF2">
    <property type="entry name" value="RIBOSOME BIOGENESIS PROTEIN BMS1 HOMOLOG"/>
    <property type="match status" value="1"/>
</dbReference>
<dbReference type="AlphaFoldDB" id="A0A7F5R414"/>
<feature type="region of interest" description="Disordered" evidence="11">
    <location>
        <begin position="995"/>
        <end position="1031"/>
    </location>
</feature>
<dbReference type="InterPro" id="IPR007034">
    <property type="entry name" value="BMS1_TSR1_C"/>
</dbReference>
<accession>A0A7F5R414</accession>
<dbReference type="Gene3D" id="3.40.50.300">
    <property type="entry name" value="P-loop containing nucleotide triphosphate hydrolases"/>
    <property type="match status" value="1"/>
</dbReference>
<feature type="compositionally biased region" description="Basic and acidic residues" evidence="11">
    <location>
        <begin position="999"/>
        <end position="1009"/>
    </location>
</feature>
<dbReference type="InterPro" id="IPR012948">
    <property type="entry name" value="AARP2CN"/>
</dbReference>
<evidence type="ECO:0000256" key="11">
    <source>
        <dbReference type="SAM" id="MobiDB-lite"/>
    </source>
</evidence>
<keyword evidence="13" id="KW-1185">Reference proteome</keyword>
<protein>
    <submittedName>
        <fullName evidence="14">Ribosome biogenesis protein BMS1 homolog</fullName>
    </submittedName>
</protein>
<dbReference type="FunCoup" id="A0A7F5R414">
    <property type="interactions" value="2457"/>
</dbReference>
<dbReference type="RefSeq" id="XP_025830148.1">
    <property type="nucleotide sequence ID" value="XM_025974363.1"/>
</dbReference>
<dbReference type="Pfam" id="PF08142">
    <property type="entry name" value="AARP2CN"/>
    <property type="match status" value="1"/>
</dbReference>
<dbReference type="InParanoid" id="A0A7F5R414"/>
<evidence type="ECO:0000256" key="9">
    <source>
        <dbReference type="ARBA" id="ARBA00049117"/>
    </source>
</evidence>
<dbReference type="FunFam" id="3.40.50.300:FF:000105">
    <property type="entry name" value="BMS1 ribosome biogenesis factor"/>
    <property type="match status" value="1"/>
</dbReference>
<name>A0A7F5R414_AGRPL</name>
<dbReference type="GO" id="GO:0032040">
    <property type="term" value="C:small-subunit processome"/>
    <property type="evidence" value="ECO:0007669"/>
    <property type="project" value="UniProtKB-ARBA"/>
</dbReference>
<keyword evidence="4" id="KW-0547">Nucleotide-binding</keyword>
<feature type="region of interest" description="Disordered" evidence="11">
    <location>
        <begin position="1"/>
        <end position="28"/>
    </location>
</feature>
<evidence type="ECO:0000256" key="5">
    <source>
        <dbReference type="ARBA" id="ARBA00022801"/>
    </source>
</evidence>
<evidence type="ECO:0000256" key="1">
    <source>
        <dbReference type="ARBA" id="ARBA00004604"/>
    </source>
</evidence>
<evidence type="ECO:0000256" key="10">
    <source>
        <dbReference type="ARBA" id="ARBA00061391"/>
    </source>
</evidence>
<evidence type="ECO:0000313" key="14">
    <source>
        <dbReference type="RefSeq" id="XP_025830148.1"/>
    </source>
</evidence>
<keyword evidence="2" id="KW-0690">Ribosome biogenesis</keyword>
<keyword evidence="5" id="KW-0378">Hydrolase</keyword>
<dbReference type="InterPro" id="IPR027417">
    <property type="entry name" value="P-loop_NTPase"/>
</dbReference>
<evidence type="ECO:0000256" key="6">
    <source>
        <dbReference type="ARBA" id="ARBA00022840"/>
    </source>
</evidence>
<dbReference type="SUPFAM" id="SSF52540">
    <property type="entry name" value="P-loop containing nucleoside triphosphate hydrolases"/>
    <property type="match status" value="1"/>
</dbReference>
<dbReference type="GO" id="GO:0030686">
    <property type="term" value="C:90S preribosome"/>
    <property type="evidence" value="ECO:0007669"/>
    <property type="project" value="TreeGrafter"/>
</dbReference>
<dbReference type="InterPro" id="IPR037875">
    <property type="entry name" value="Bms1_N"/>
</dbReference>
<gene>
    <name evidence="14" type="primary">LOC108742782</name>
</gene>
<dbReference type="InterPro" id="IPR030387">
    <property type="entry name" value="G_Bms1/Tsr1_dom"/>
</dbReference>
<dbReference type="KEGG" id="apln:108742782"/>
<evidence type="ECO:0000256" key="2">
    <source>
        <dbReference type="ARBA" id="ARBA00022517"/>
    </source>
</evidence>
<dbReference type="GO" id="GO:0000462">
    <property type="term" value="P:maturation of SSU-rRNA from tricistronic rRNA transcript (SSU-rRNA, 5.8S rRNA, LSU-rRNA)"/>
    <property type="evidence" value="ECO:0007669"/>
    <property type="project" value="TreeGrafter"/>
</dbReference>
<comment type="subcellular location">
    <subcellularLocation>
        <location evidence="1">Nucleus</location>
        <location evidence="1">Nucleolus</location>
    </subcellularLocation>
</comment>
<sequence>MNNLNGENTEKKHKVKCAGGKVDKKKKLKSETAEIKEKNPKAFTFKSAVKAEQRFRRKQDIETKKQHVPVVDRTPIEPPPLLVAVVGPPKVGKTTLIVNLVKLFSKTPLSDIKGPVTLVMGKKQRITLMECKNDINSMIDLAKVADLVLVLCDASFGFEMEFFEFLNICQVHGMPKIIGILTHLDMIKNYQALKNTKRMLKHRFWTEVYPGAKLFYLSGIVHGEYLKNEIKNLGRFISITKLRSLSWRSTHSYLLVDRLEDITSQELVRRDLQCNRNILLYGYLRGVPLTKQNYIHIAGVGDQKIHSVASLNDPCPLPERKKRALIEKEKLLYAPFSGLGGIVYDQDAVYVELAGSHSYSQQNNSESYAVSANLLDTKETLDIKMKQSKIKIFSHAENVGADDILTENSKIENSKEVNFMENVKGNITDKMKNIGNKRDNTVSLEIKFDKNFIQKTIPSLHFKRNLMKFIYDHALNDIGEKDVIKTDINNDNNVGNLFMLNSNENQNHKLKHLTTDLLDSSLPSLQNLKTNDWVNLNQNGIKNCFVTGKWRNNENAEELLKLDDLPDFDSDEDYDYSTDAETMRRKKLQLKQKFDTAYDNFYKDDFYDELKTRIEKQSELNKQLLSNMNEDVRVEVEGCRPGMYVKLELHDMPAEFINNFEPSYPIVIGALNMGEENIGYVNVKLKKHRWYNKILKTKDPLIVSMGWRRFQTLPLYFKLEDDLKCRFLKYTPQHVSCCAQFWGPVTPQNTGFLAIQNVQNCPEVLKDQGFRIVATGTVSELDQSTKVLKKLKLVGNPIKIYKKTAFISGMFNSSLEVAKFEGAKIKTVSGIRGQVKKAVRDNGTFRATFEDKIQLSDVIVCRTWYAVDVPKFYCPITNLVLPKEKKDLWNGVKTLRELKVERNIKEQPSSDSLYTAITKDSKVFKPLIIPKKLQVALPYKDKPKNCILSKNNDKRIERVTVVREKEERKIMEMLKMLKTTYDYKQEQQAVATKKRIQKQQKEKEMEEIKKKAKVQSQKKNFMRLKSNANQH</sequence>
<comment type="catalytic activity">
    <reaction evidence="9">
        <text>GTP + H2O = GDP + phosphate + H(+)</text>
        <dbReference type="Rhea" id="RHEA:19669"/>
        <dbReference type="ChEBI" id="CHEBI:15377"/>
        <dbReference type="ChEBI" id="CHEBI:15378"/>
        <dbReference type="ChEBI" id="CHEBI:37565"/>
        <dbReference type="ChEBI" id="CHEBI:43474"/>
        <dbReference type="ChEBI" id="CHEBI:58189"/>
    </reaction>
    <physiologicalReaction direction="left-to-right" evidence="9">
        <dbReference type="Rhea" id="RHEA:19670"/>
    </physiologicalReaction>
</comment>
<feature type="domain" description="Bms1-type G" evidence="12">
    <location>
        <begin position="79"/>
        <end position="243"/>
    </location>
</feature>
<dbReference type="GO" id="GO:0003924">
    <property type="term" value="F:GTPase activity"/>
    <property type="evidence" value="ECO:0007669"/>
    <property type="project" value="TreeGrafter"/>
</dbReference>
<organism evidence="13 14">
    <name type="scientific">Agrilus planipennis</name>
    <name type="common">Emerald ash borer</name>
    <name type="synonym">Agrilus marcopoli</name>
    <dbReference type="NCBI Taxonomy" id="224129"/>
    <lineage>
        <taxon>Eukaryota</taxon>
        <taxon>Metazoa</taxon>
        <taxon>Ecdysozoa</taxon>
        <taxon>Arthropoda</taxon>
        <taxon>Hexapoda</taxon>
        <taxon>Insecta</taxon>
        <taxon>Pterygota</taxon>
        <taxon>Neoptera</taxon>
        <taxon>Endopterygota</taxon>
        <taxon>Coleoptera</taxon>
        <taxon>Polyphaga</taxon>
        <taxon>Elateriformia</taxon>
        <taxon>Buprestoidea</taxon>
        <taxon>Buprestidae</taxon>
        <taxon>Agrilinae</taxon>
        <taxon>Agrilus</taxon>
    </lineage>
</organism>
<keyword evidence="3" id="KW-0597">Phosphoprotein</keyword>
<dbReference type="SMART" id="SM01362">
    <property type="entry name" value="DUF663"/>
    <property type="match status" value="1"/>
</dbReference>
<evidence type="ECO:0000259" key="12">
    <source>
        <dbReference type="PROSITE" id="PS51714"/>
    </source>
</evidence>